<dbReference type="AlphaFoldDB" id="A0A183DY36"/>
<dbReference type="GO" id="GO:0000146">
    <property type="term" value="F:microfilament motor activity"/>
    <property type="evidence" value="ECO:0007669"/>
    <property type="project" value="TreeGrafter"/>
</dbReference>
<comment type="caution">
    <text evidence="6">Lacks conserved residue(s) required for the propagation of feature annotation.</text>
</comment>
<dbReference type="PANTHER" id="PTHR13140:SF745">
    <property type="entry name" value="UNCONVENTIONAL MYOSIN-VI"/>
    <property type="match status" value="1"/>
</dbReference>
<dbReference type="EMBL" id="UYRT01080402">
    <property type="protein sequence ID" value="VDN22681.1"/>
    <property type="molecule type" value="Genomic_DNA"/>
</dbReference>
<keyword evidence="2 6" id="KW-0067">ATP-binding</keyword>
<keyword evidence="7" id="KW-1133">Transmembrane helix</keyword>
<evidence type="ECO:0000313" key="9">
    <source>
        <dbReference type="EMBL" id="VDN22681.1"/>
    </source>
</evidence>
<dbReference type="InterPro" id="IPR001609">
    <property type="entry name" value="Myosin_head_motor_dom-like"/>
</dbReference>
<dbReference type="GO" id="GO:0007015">
    <property type="term" value="P:actin filament organization"/>
    <property type="evidence" value="ECO:0007669"/>
    <property type="project" value="TreeGrafter"/>
</dbReference>
<dbReference type="GO" id="GO:0016459">
    <property type="term" value="C:myosin complex"/>
    <property type="evidence" value="ECO:0007669"/>
    <property type="project" value="UniProtKB-KW"/>
</dbReference>
<keyword evidence="4 6" id="KW-0505">Motor protein</keyword>
<dbReference type="PRINTS" id="PR00193">
    <property type="entry name" value="MYOSINHEAVY"/>
</dbReference>
<protein>
    <submittedName>
        <fullName evidence="11">Myosin motor domain-containing protein</fullName>
    </submittedName>
</protein>
<keyword evidence="10" id="KW-1185">Reference proteome</keyword>
<dbReference type="GO" id="GO:0030048">
    <property type="term" value="P:actin filament-based movement"/>
    <property type="evidence" value="ECO:0007669"/>
    <property type="project" value="TreeGrafter"/>
</dbReference>
<evidence type="ECO:0000256" key="4">
    <source>
        <dbReference type="ARBA" id="ARBA00023175"/>
    </source>
</evidence>
<dbReference type="InterPro" id="IPR036961">
    <property type="entry name" value="Kinesin_motor_dom_sf"/>
</dbReference>
<evidence type="ECO:0000256" key="7">
    <source>
        <dbReference type="SAM" id="Phobius"/>
    </source>
</evidence>
<gene>
    <name evidence="9" type="ORF">GPUH_LOCUS13627</name>
</gene>
<dbReference type="Gene3D" id="1.20.120.720">
    <property type="entry name" value="Myosin VI head, motor domain, U50 subdomain"/>
    <property type="match status" value="1"/>
</dbReference>
<evidence type="ECO:0000256" key="1">
    <source>
        <dbReference type="ARBA" id="ARBA00022741"/>
    </source>
</evidence>
<dbReference type="OrthoDB" id="6108017at2759"/>
<evidence type="ECO:0000313" key="10">
    <source>
        <dbReference type="Proteomes" id="UP000271098"/>
    </source>
</evidence>
<dbReference type="PANTHER" id="PTHR13140">
    <property type="entry name" value="MYOSIN"/>
    <property type="match status" value="1"/>
</dbReference>
<feature type="binding site" evidence="6">
    <location>
        <begin position="52"/>
        <end position="59"/>
    </location>
    <ligand>
        <name>ATP</name>
        <dbReference type="ChEBI" id="CHEBI:30616"/>
    </ligand>
</feature>
<accession>A0A183DY36</accession>
<dbReference type="GO" id="GO:0051015">
    <property type="term" value="F:actin filament binding"/>
    <property type="evidence" value="ECO:0007669"/>
    <property type="project" value="TreeGrafter"/>
</dbReference>
<dbReference type="Pfam" id="PF00063">
    <property type="entry name" value="Myosin_head"/>
    <property type="match status" value="1"/>
</dbReference>
<evidence type="ECO:0000259" key="8">
    <source>
        <dbReference type="PROSITE" id="PS51456"/>
    </source>
</evidence>
<dbReference type="WBParaSite" id="GPUH_0001364201-mRNA-1">
    <property type="protein sequence ID" value="GPUH_0001364201-mRNA-1"/>
    <property type="gene ID" value="GPUH_0001364201"/>
</dbReference>
<dbReference type="SMART" id="SM00242">
    <property type="entry name" value="MYSc"/>
    <property type="match status" value="1"/>
</dbReference>
<dbReference type="GO" id="GO:0030139">
    <property type="term" value="C:endocytic vesicle"/>
    <property type="evidence" value="ECO:0007669"/>
    <property type="project" value="TreeGrafter"/>
</dbReference>
<keyword evidence="7" id="KW-0472">Membrane</keyword>
<feature type="transmembrane region" description="Helical" evidence="7">
    <location>
        <begin position="13"/>
        <end position="32"/>
    </location>
</feature>
<proteinExistence type="inferred from homology"/>
<feature type="domain" description="Myosin motor" evidence="8">
    <location>
        <begin position="1"/>
        <end position="257"/>
    </location>
</feature>
<keyword evidence="5 6" id="KW-0009">Actin-binding</keyword>
<dbReference type="Proteomes" id="UP000271098">
    <property type="component" value="Unassembled WGS sequence"/>
</dbReference>
<keyword evidence="7" id="KW-0812">Transmembrane</keyword>
<dbReference type="Gene3D" id="3.40.850.10">
    <property type="entry name" value="Kinesin motor domain"/>
    <property type="match status" value="1"/>
</dbReference>
<sequence>MIQKYKGKSLGTLPPHIFATGLFLSFFLLFIADKAYRDMMRNGESQSIVISGESGAGKTESQKHILRFLCESWGKSLGTIEQSILEISTILESFGNAKTARNNNSSRFGKFIEIHFDTTGTIVGGFVSHYLLERSRLCGQHTSERNYHIFFQLIAGADEQLANRLKLTKPEHFDVSLHLFCAATTTQNAFCLKMSNAYLVDDVVEDYNDFQKLLQAFSHIRVSDDERNAMFEAVAAVLHLGNIKFVDEMIGFKSKYM</sequence>
<reference evidence="11" key="1">
    <citation type="submission" date="2016-06" db="UniProtKB">
        <authorList>
            <consortium name="WormBaseParasite"/>
        </authorList>
    </citation>
    <scope>IDENTIFICATION</scope>
</reference>
<keyword evidence="3 6" id="KW-0518">Myosin</keyword>
<dbReference type="InterPro" id="IPR027417">
    <property type="entry name" value="P-loop_NTPase"/>
</dbReference>
<reference evidence="9 10" key="2">
    <citation type="submission" date="2018-11" db="EMBL/GenBank/DDBJ databases">
        <authorList>
            <consortium name="Pathogen Informatics"/>
        </authorList>
    </citation>
    <scope>NUCLEOTIDE SEQUENCE [LARGE SCALE GENOMIC DNA]</scope>
</reference>
<evidence type="ECO:0000256" key="3">
    <source>
        <dbReference type="ARBA" id="ARBA00023123"/>
    </source>
</evidence>
<evidence type="ECO:0000256" key="5">
    <source>
        <dbReference type="ARBA" id="ARBA00023203"/>
    </source>
</evidence>
<evidence type="ECO:0000256" key="6">
    <source>
        <dbReference type="PROSITE-ProRule" id="PRU00782"/>
    </source>
</evidence>
<dbReference type="GO" id="GO:0005886">
    <property type="term" value="C:plasma membrane"/>
    <property type="evidence" value="ECO:0007669"/>
    <property type="project" value="TreeGrafter"/>
</dbReference>
<organism evidence="11">
    <name type="scientific">Gongylonema pulchrum</name>
    <dbReference type="NCBI Taxonomy" id="637853"/>
    <lineage>
        <taxon>Eukaryota</taxon>
        <taxon>Metazoa</taxon>
        <taxon>Ecdysozoa</taxon>
        <taxon>Nematoda</taxon>
        <taxon>Chromadorea</taxon>
        <taxon>Rhabditida</taxon>
        <taxon>Spirurina</taxon>
        <taxon>Spiruromorpha</taxon>
        <taxon>Spiruroidea</taxon>
        <taxon>Gongylonematidae</taxon>
        <taxon>Gongylonema</taxon>
    </lineage>
</organism>
<name>A0A183DY36_9BILA</name>
<dbReference type="GO" id="GO:0005524">
    <property type="term" value="F:ATP binding"/>
    <property type="evidence" value="ECO:0007669"/>
    <property type="project" value="UniProtKB-UniRule"/>
</dbReference>
<evidence type="ECO:0000256" key="2">
    <source>
        <dbReference type="ARBA" id="ARBA00022840"/>
    </source>
</evidence>
<comment type="similarity">
    <text evidence="6">Belongs to the TRAFAC class myosin-kinesin ATPase superfamily. Myosin family.</text>
</comment>
<dbReference type="Gene3D" id="1.10.10.820">
    <property type="match status" value="1"/>
</dbReference>
<keyword evidence="1 6" id="KW-0547">Nucleotide-binding</keyword>
<dbReference type="PROSITE" id="PS51456">
    <property type="entry name" value="MYOSIN_MOTOR"/>
    <property type="match status" value="1"/>
</dbReference>
<dbReference type="SUPFAM" id="SSF52540">
    <property type="entry name" value="P-loop containing nucleoside triphosphate hydrolases"/>
    <property type="match status" value="1"/>
</dbReference>
<evidence type="ECO:0000313" key="11">
    <source>
        <dbReference type="WBParaSite" id="GPUH_0001364201-mRNA-1"/>
    </source>
</evidence>